<dbReference type="PANTHER" id="PTHR39614">
    <property type="entry name" value="INTEGRAL MEMBRANE PROTEIN"/>
    <property type="match status" value="1"/>
</dbReference>
<dbReference type="InterPro" id="IPR049326">
    <property type="entry name" value="Rhodopsin_dom_fungi"/>
</dbReference>
<gene>
    <name evidence="3" type="ORF">K444DRAFT_508450</name>
</gene>
<feature type="transmembrane region" description="Helical" evidence="1">
    <location>
        <begin position="116"/>
        <end position="135"/>
    </location>
</feature>
<evidence type="ECO:0000313" key="3">
    <source>
        <dbReference type="EMBL" id="PMD62257.1"/>
    </source>
</evidence>
<evidence type="ECO:0000313" key="4">
    <source>
        <dbReference type="Proteomes" id="UP000235371"/>
    </source>
</evidence>
<dbReference type="Proteomes" id="UP000235371">
    <property type="component" value="Unassembled WGS sequence"/>
</dbReference>
<dbReference type="EMBL" id="KZ613783">
    <property type="protein sequence ID" value="PMD62257.1"/>
    <property type="molecule type" value="Genomic_DNA"/>
</dbReference>
<dbReference type="GeneID" id="36581493"/>
<dbReference type="STRING" id="1095630.A0A2J6TGW6"/>
<dbReference type="RefSeq" id="XP_024739161.1">
    <property type="nucleotide sequence ID" value="XM_024873413.1"/>
</dbReference>
<keyword evidence="1" id="KW-0472">Membrane</keyword>
<feature type="transmembrane region" description="Helical" evidence="1">
    <location>
        <begin position="155"/>
        <end position="179"/>
    </location>
</feature>
<sequence>PVANIAAWFGTTVMILGVCTRIWSKYSVLRKWTIDDALIIVTMFLGSTMTATISMTVANGLGQPQSSLSNYQIIEFQKYGYASQLLYIPALCLTKLTTLVYLRALSPESHFETMNTLLEVFIIIWGLSAEFAIAFQCQLPSPWAIISGKCFNTAAFWKANGAFDILTDVIIVFLPLYLVWPLQMPWKRKGIVVMAFGSRAIRVIPFTAWRIYSLSTTSSRDQTLSLYHGYLTTSIQLNFAIFMSCVSFLRPFLESMVSGGM</sequence>
<dbReference type="InParanoid" id="A0A2J6TGW6"/>
<keyword evidence="1" id="KW-1133">Transmembrane helix</keyword>
<protein>
    <recommendedName>
        <fullName evidence="2">Rhodopsin domain-containing protein</fullName>
    </recommendedName>
</protein>
<evidence type="ECO:0000259" key="2">
    <source>
        <dbReference type="Pfam" id="PF20684"/>
    </source>
</evidence>
<accession>A0A2J6TGW6</accession>
<feature type="non-terminal residue" evidence="3">
    <location>
        <position position="1"/>
    </location>
</feature>
<dbReference type="OrthoDB" id="3918601at2759"/>
<dbReference type="AlphaFoldDB" id="A0A2J6TGW6"/>
<reference evidence="3 4" key="1">
    <citation type="submission" date="2016-04" db="EMBL/GenBank/DDBJ databases">
        <title>A degradative enzymes factory behind the ericoid mycorrhizal symbiosis.</title>
        <authorList>
            <consortium name="DOE Joint Genome Institute"/>
            <person name="Martino E."/>
            <person name="Morin E."/>
            <person name="Grelet G."/>
            <person name="Kuo A."/>
            <person name="Kohler A."/>
            <person name="Daghino S."/>
            <person name="Barry K."/>
            <person name="Choi C."/>
            <person name="Cichocki N."/>
            <person name="Clum A."/>
            <person name="Copeland A."/>
            <person name="Hainaut M."/>
            <person name="Haridas S."/>
            <person name="Labutti K."/>
            <person name="Lindquist E."/>
            <person name="Lipzen A."/>
            <person name="Khouja H.-R."/>
            <person name="Murat C."/>
            <person name="Ohm R."/>
            <person name="Olson A."/>
            <person name="Spatafora J."/>
            <person name="Veneault-Fourrey C."/>
            <person name="Henrissat B."/>
            <person name="Grigoriev I."/>
            <person name="Martin F."/>
            <person name="Perotto S."/>
        </authorList>
    </citation>
    <scope>NUCLEOTIDE SEQUENCE [LARGE SCALE GENOMIC DNA]</scope>
    <source>
        <strain evidence="3 4">E</strain>
    </source>
</reference>
<evidence type="ECO:0000256" key="1">
    <source>
        <dbReference type="SAM" id="Phobius"/>
    </source>
</evidence>
<organism evidence="3 4">
    <name type="scientific">Hyaloscypha bicolor E</name>
    <dbReference type="NCBI Taxonomy" id="1095630"/>
    <lineage>
        <taxon>Eukaryota</taxon>
        <taxon>Fungi</taxon>
        <taxon>Dikarya</taxon>
        <taxon>Ascomycota</taxon>
        <taxon>Pezizomycotina</taxon>
        <taxon>Leotiomycetes</taxon>
        <taxon>Helotiales</taxon>
        <taxon>Hyaloscyphaceae</taxon>
        <taxon>Hyaloscypha</taxon>
        <taxon>Hyaloscypha bicolor</taxon>
    </lineage>
</organism>
<feature type="transmembrane region" description="Helical" evidence="1">
    <location>
        <begin position="191"/>
        <end position="212"/>
    </location>
</feature>
<feature type="transmembrane region" description="Helical" evidence="1">
    <location>
        <begin position="6"/>
        <end position="24"/>
    </location>
</feature>
<feature type="transmembrane region" description="Helical" evidence="1">
    <location>
        <begin position="81"/>
        <end position="104"/>
    </location>
</feature>
<feature type="transmembrane region" description="Helical" evidence="1">
    <location>
        <begin position="232"/>
        <end position="253"/>
    </location>
</feature>
<feature type="domain" description="Rhodopsin" evidence="2">
    <location>
        <begin position="21"/>
        <end position="254"/>
    </location>
</feature>
<keyword evidence="4" id="KW-1185">Reference proteome</keyword>
<dbReference type="Pfam" id="PF20684">
    <property type="entry name" value="Fung_rhodopsin"/>
    <property type="match status" value="1"/>
</dbReference>
<feature type="non-terminal residue" evidence="3">
    <location>
        <position position="261"/>
    </location>
</feature>
<name>A0A2J6TGW6_9HELO</name>
<keyword evidence="1" id="KW-0812">Transmembrane</keyword>
<feature type="transmembrane region" description="Helical" evidence="1">
    <location>
        <begin position="36"/>
        <end position="61"/>
    </location>
</feature>
<dbReference type="PANTHER" id="PTHR39614:SF2">
    <property type="entry name" value="INTEGRAL MEMBRANE PROTEIN"/>
    <property type="match status" value="1"/>
</dbReference>
<proteinExistence type="predicted"/>